<evidence type="ECO:0000313" key="1">
    <source>
        <dbReference type="EMBL" id="MCW0953191.1"/>
    </source>
</evidence>
<proteinExistence type="predicted"/>
<dbReference type="EMBL" id="JAOZFE010000003">
    <property type="protein sequence ID" value="MCW0953191.1"/>
    <property type="molecule type" value="Genomic_DNA"/>
</dbReference>
<accession>A0ABT3E449</accession>
<evidence type="ECO:0000313" key="2">
    <source>
        <dbReference type="Proteomes" id="UP001526225"/>
    </source>
</evidence>
<gene>
    <name evidence="1" type="ORF">OIT44_03770</name>
</gene>
<dbReference type="Pfam" id="PF20765">
    <property type="entry name" value="Phage_tail_terminator_8"/>
    <property type="match status" value="1"/>
</dbReference>
<sequence length="143" mass="16493">MDDVTSLVIQTLHNKLPDIPVYRENMRTAFSEPSFFVSRISSTQQGETFGFAMRMYAFDVAYFPNPKRPNEDMDNMAEWLMANLKVIEPNYAHVINQAINVTDGVLHYTFNARARVHEDYGDRFTEPLNYKGELKHGQDNPNG</sequence>
<dbReference type="InterPro" id="IPR049254">
    <property type="entry name" value="Phage_tail_terminator"/>
</dbReference>
<protein>
    <submittedName>
        <fullName evidence="1">Uncharacterized protein</fullName>
    </submittedName>
</protein>
<name>A0ABT3E449_9LACO</name>
<comment type="caution">
    <text evidence="1">The sequence shown here is derived from an EMBL/GenBank/DDBJ whole genome shotgun (WGS) entry which is preliminary data.</text>
</comment>
<keyword evidence="2" id="KW-1185">Reference proteome</keyword>
<reference evidence="1 2" key="1">
    <citation type="submission" date="2022-10" db="EMBL/GenBank/DDBJ databases">
        <title>Weissella fermenti sp. nov., isolated from fermented cabbage.</title>
        <authorList>
            <person name="Lee J.K."/>
            <person name="Baek J.H."/>
            <person name="Choi D.G."/>
            <person name="Kim J.M."/>
            <person name="Jeon C.O."/>
        </authorList>
    </citation>
    <scope>NUCLEOTIDE SEQUENCE [LARGE SCALE GENOMIC DNA]</scope>
    <source>
        <strain evidence="1 2">KACC 18534</strain>
    </source>
</reference>
<dbReference type="RefSeq" id="WP_213409613.1">
    <property type="nucleotide sequence ID" value="NZ_CP074441.1"/>
</dbReference>
<dbReference type="Proteomes" id="UP001526225">
    <property type="component" value="Unassembled WGS sequence"/>
</dbReference>
<organism evidence="1 2">
    <name type="scientific">Weissella ceti</name>
    <dbReference type="NCBI Taxonomy" id="759620"/>
    <lineage>
        <taxon>Bacteria</taxon>
        <taxon>Bacillati</taxon>
        <taxon>Bacillota</taxon>
        <taxon>Bacilli</taxon>
        <taxon>Lactobacillales</taxon>
        <taxon>Lactobacillaceae</taxon>
        <taxon>Weissella</taxon>
    </lineage>
</organism>